<keyword evidence="1" id="KW-1185">Reference proteome</keyword>
<name>A0A158Q821_9BILA</name>
<evidence type="ECO:0000313" key="2">
    <source>
        <dbReference type="WBParaSite" id="EEL_0000617501-mRNA-1"/>
    </source>
</evidence>
<dbReference type="AlphaFoldDB" id="A0A158Q821"/>
<dbReference type="WBParaSite" id="EEL_0000617501-mRNA-1">
    <property type="protein sequence ID" value="EEL_0000617501-mRNA-1"/>
    <property type="gene ID" value="EEL_0000617501"/>
</dbReference>
<reference evidence="2" key="1">
    <citation type="submission" date="2016-04" db="UniProtKB">
        <authorList>
            <consortium name="WormBaseParasite"/>
        </authorList>
    </citation>
    <scope>IDENTIFICATION</scope>
</reference>
<dbReference type="STRING" id="1147741.A0A158Q821"/>
<organism evidence="1 2">
    <name type="scientific">Elaeophora elaphi</name>
    <dbReference type="NCBI Taxonomy" id="1147741"/>
    <lineage>
        <taxon>Eukaryota</taxon>
        <taxon>Metazoa</taxon>
        <taxon>Ecdysozoa</taxon>
        <taxon>Nematoda</taxon>
        <taxon>Chromadorea</taxon>
        <taxon>Rhabditida</taxon>
        <taxon>Spirurina</taxon>
        <taxon>Spiruromorpha</taxon>
        <taxon>Filarioidea</taxon>
        <taxon>Onchocercidae</taxon>
        <taxon>Elaeophora</taxon>
    </lineage>
</organism>
<protein>
    <submittedName>
        <fullName evidence="2">Uncharacterized protein</fullName>
    </submittedName>
</protein>
<accession>A0A158Q821</accession>
<sequence length="180" mass="20562">MKIVKAFLHYQICIHELKRSNPQLLLLAQLIAQNPHSHLLHLPANASLILDSPLAYNLSKPLFVLQLHCSHVGDDALQEWIPLLIYPTSAFEFYLIVRLRPFDLNACTLTQCSNTKFGYLPSTITNSLSDAMQVQENKREEKRNVLHVNMLLRVKMNQLLNQHANQPKVMMIAMSIIGLN</sequence>
<dbReference type="Proteomes" id="UP000050640">
    <property type="component" value="Unplaced"/>
</dbReference>
<proteinExistence type="predicted"/>
<evidence type="ECO:0000313" key="1">
    <source>
        <dbReference type="Proteomes" id="UP000050640"/>
    </source>
</evidence>